<organism evidence="2 3">
    <name type="scientific">Pseudoalteromonas caenipelagi</name>
    <dbReference type="NCBI Taxonomy" id="2726988"/>
    <lineage>
        <taxon>Bacteria</taxon>
        <taxon>Pseudomonadati</taxon>
        <taxon>Pseudomonadota</taxon>
        <taxon>Gammaproteobacteria</taxon>
        <taxon>Alteromonadales</taxon>
        <taxon>Pseudoalteromonadaceae</taxon>
        <taxon>Pseudoalteromonas</taxon>
    </lineage>
</organism>
<keyword evidence="1" id="KW-1133">Transmembrane helix</keyword>
<reference evidence="2 3" key="1">
    <citation type="submission" date="2020-04" db="EMBL/GenBank/DDBJ databases">
        <title>Pseudoalteromonas caenipelagi sp. nov., isolated from a tidal flat.</title>
        <authorList>
            <person name="Park S."/>
            <person name="Yoon J.-H."/>
        </authorList>
    </citation>
    <scope>NUCLEOTIDE SEQUENCE [LARGE SCALE GENOMIC DNA]</scope>
    <source>
        <strain evidence="2 3">JBTF-M23</strain>
    </source>
</reference>
<feature type="transmembrane region" description="Helical" evidence="1">
    <location>
        <begin position="49"/>
        <end position="67"/>
    </location>
</feature>
<gene>
    <name evidence="2" type="ORF">HG263_12025</name>
</gene>
<feature type="transmembrane region" description="Helical" evidence="1">
    <location>
        <begin position="149"/>
        <end position="171"/>
    </location>
</feature>
<keyword evidence="1" id="KW-0812">Transmembrane</keyword>
<accession>A0A849VDR7</accession>
<dbReference type="RefSeq" id="WP_171626317.1">
    <property type="nucleotide sequence ID" value="NZ_JABBPG010000004.1"/>
</dbReference>
<proteinExistence type="predicted"/>
<dbReference type="Proteomes" id="UP000586305">
    <property type="component" value="Unassembled WGS sequence"/>
</dbReference>
<dbReference type="AlphaFoldDB" id="A0A849VDR7"/>
<keyword evidence="1" id="KW-0472">Membrane</keyword>
<name>A0A849VDR7_9GAMM</name>
<evidence type="ECO:0000313" key="3">
    <source>
        <dbReference type="Proteomes" id="UP000586305"/>
    </source>
</evidence>
<sequence length="185" mass="21568">MNEVLYGLGWVLKGIEVFVLAFIIFKFYQLRWKLFFGGRKDLPTIQHHELHSCFLSALCVLIFHVVNSEISLYILSIEMNKLEQIKLFYLSKAIVQFSFAATLFFLHLLRGCTFSKTARICMYTTLILMLMQGMQLTARGYFDYHELKIIYVTVGWICNIIIISAIAAYPLKSLKLYIKQKRATE</sequence>
<comment type="caution">
    <text evidence="2">The sequence shown here is derived from an EMBL/GenBank/DDBJ whole genome shotgun (WGS) entry which is preliminary data.</text>
</comment>
<protein>
    <submittedName>
        <fullName evidence="2">Uncharacterized protein</fullName>
    </submittedName>
</protein>
<evidence type="ECO:0000256" key="1">
    <source>
        <dbReference type="SAM" id="Phobius"/>
    </source>
</evidence>
<feature type="transmembrane region" description="Helical" evidence="1">
    <location>
        <begin position="87"/>
        <end position="108"/>
    </location>
</feature>
<feature type="transmembrane region" description="Helical" evidence="1">
    <location>
        <begin position="6"/>
        <end position="28"/>
    </location>
</feature>
<feature type="transmembrane region" description="Helical" evidence="1">
    <location>
        <begin position="120"/>
        <end position="137"/>
    </location>
</feature>
<keyword evidence="3" id="KW-1185">Reference proteome</keyword>
<dbReference type="EMBL" id="JABBPG010000004">
    <property type="protein sequence ID" value="NOU51255.1"/>
    <property type="molecule type" value="Genomic_DNA"/>
</dbReference>
<evidence type="ECO:0000313" key="2">
    <source>
        <dbReference type="EMBL" id="NOU51255.1"/>
    </source>
</evidence>